<dbReference type="InterPro" id="IPR013783">
    <property type="entry name" value="Ig-like_fold"/>
</dbReference>
<comment type="function">
    <text evidence="1">Central component in molecular interactions underlying sperm crawling. Forms an extensive filament system that extends from sperm villipoda, along the leading edge of the pseudopod.</text>
</comment>
<dbReference type="Pfam" id="PF00635">
    <property type="entry name" value="Motile_Sperm"/>
    <property type="match status" value="1"/>
</dbReference>
<keyword evidence="4" id="KW-1185">Reference proteome</keyword>
<evidence type="ECO:0000313" key="3">
    <source>
        <dbReference type="EMBL" id="GMR42371.1"/>
    </source>
</evidence>
<evidence type="ECO:0000313" key="4">
    <source>
        <dbReference type="Proteomes" id="UP001328107"/>
    </source>
</evidence>
<reference evidence="4" key="1">
    <citation type="submission" date="2022-10" db="EMBL/GenBank/DDBJ databases">
        <title>Genome assembly of Pristionchus species.</title>
        <authorList>
            <person name="Yoshida K."/>
            <person name="Sommer R.J."/>
        </authorList>
    </citation>
    <scope>NUCLEOTIDE SEQUENCE [LARGE SCALE GENOMIC DNA]</scope>
    <source>
        <strain evidence="4">RS5460</strain>
    </source>
</reference>
<dbReference type="PANTHER" id="PTHR22947">
    <property type="entry name" value="MAJOR SPERM PROTEIN"/>
    <property type="match status" value="1"/>
</dbReference>
<dbReference type="Proteomes" id="UP001328107">
    <property type="component" value="Unassembled WGS sequence"/>
</dbReference>
<keyword evidence="1" id="KW-0963">Cytoplasm</keyword>
<comment type="caution">
    <text evidence="3">The sequence shown here is derived from an EMBL/GenBank/DDBJ whole genome shotgun (WGS) entry which is preliminary data.</text>
</comment>
<dbReference type="PANTHER" id="PTHR22947:SF11">
    <property type="entry name" value="MAJOR SPERM PROTEIN"/>
    <property type="match status" value="1"/>
</dbReference>
<dbReference type="InterPro" id="IPR008962">
    <property type="entry name" value="PapD-like_sf"/>
</dbReference>
<organism evidence="3 4">
    <name type="scientific">Pristionchus mayeri</name>
    <dbReference type="NCBI Taxonomy" id="1317129"/>
    <lineage>
        <taxon>Eukaryota</taxon>
        <taxon>Metazoa</taxon>
        <taxon>Ecdysozoa</taxon>
        <taxon>Nematoda</taxon>
        <taxon>Chromadorea</taxon>
        <taxon>Rhabditida</taxon>
        <taxon>Rhabditina</taxon>
        <taxon>Diplogasteromorpha</taxon>
        <taxon>Diplogasteroidea</taxon>
        <taxon>Neodiplogasteridae</taxon>
        <taxon>Pristionchus</taxon>
    </lineage>
</organism>
<dbReference type="PROSITE" id="PS50202">
    <property type="entry name" value="MSP"/>
    <property type="match status" value="1"/>
</dbReference>
<accession>A0AAN4ZNV5</accession>
<gene>
    <name evidence="3" type="ORF">PMAYCL1PPCAC_12566</name>
</gene>
<evidence type="ECO:0000256" key="1">
    <source>
        <dbReference type="RuleBase" id="RU003425"/>
    </source>
</evidence>
<dbReference type="SUPFAM" id="SSF49354">
    <property type="entry name" value="PapD-like"/>
    <property type="match status" value="1"/>
</dbReference>
<proteinExistence type="predicted"/>
<evidence type="ECO:0000259" key="2">
    <source>
        <dbReference type="PROSITE" id="PS50202"/>
    </source>
</evidence>
<dbReference type="InterPro" id="IPR051774">
    <property type="entry name" value="Sperm-specific_class_P"/>
</dbReference>
<feature type="domain" description="MSP" evidence="2">
    <location>
        <begin position="84"/>
        <end position="197"/>
    </location>
</feature>
<dbReference type="Gene3D" id="2.60.40.10">
    <property type="entry name" value="Immunoglobulins"/>
    <property type="match status" value="1"/>
</dbReference>
<protein>
    <recommendedName>
        <fullName evidence="1">Major sperm protein</fullName>
    </recommendedName>
</protein>
<keyword evidence="1" id="KW-0206">Cytoskeleton</keyword>
<dbReference type="InterPro" id="IPR000535">
    <property type="entry name" value="MSP_dom"/>
</dbReference>
<name>A0AAN4ZNV5_9BILA</name>
<sequence length="197" mass="22930">MYPFFPLSTRSRQRTVSFSSGVSNMDILYRTQKKWRQLARESGRKREDTRNKELEMIEKFCEIDPMEFFAFPSNDPPPPPLPLELEIYPTFAEFIEMGGASKHVITNKGTQRIVWKVRCSNNSLFKVLPVFAFLDPSQSMDLHIVRYEGPVRKDKLVIMYKEAKAEETDPKKSFLIEGVTCKMILPMITREIDAPKE</sequence>
<dbReference type="EMBL" id="BTRK01000003">
    <property type="protein sequence ID" value="GMR42371.1"/>
    <property type="molecule type" value="Genomic_DNA"/>
</dbReference>
<dbReference type="AlphaFoldDB" id="A0AAN4ZNV5"/>